<gene>
    <name evidence="2" type="ORF">NITINOP_2174</name>
</gene>
<evidence type="ECO:0000313" key="2">
    <source>
        <dbReference type="EMBL" id="CUQ67146.1"/>
    </source>
</evidence>
<protein>
    <submittedName>
        <fullName evidence="2">Uncharacterized protein</fullName>
    </submittedName>
</protein>
<evidence type="ECO:0000256" key="1">
    <source>
        <dbReference type="SAM" id="MobiDB-lite"/>
    </source>
</evidence>
<reference evidence="3" key="1">
    <citation type="submission" date="2015-09" db="EMBL/GenBank/DDBJ databases">
        <authorList>
            <person name="Daims H."/>
        </authorList>
    </citation>
    <scope>NUCLEOTIDE SEQUENCE [LARGE SCALE GENOMIC DNA]</scope>
</reference>
<evidence type="ECO:0000313" key="3">
    <source>
        <dbReference type="Proteomes" id="UP000066284"/>
    </source>
</evidence>
<organism evidence="2 3">
    <name type="scientific">Candidatus Nitrospira inopinata</name>
    <dbReference type="NCBI Taxonomy" id="1715989"/>
    <lineage>
        <taxon>Bacteria</taxon>
        <taxon>Pseudomonadati</taxon>
        <taxon>Nitrospirota</taxon>
        <taxon>Nitrospiria</taxon>
        <taxon>Nitrospirales</taxon>
        <taxon>Nitrospiraceae</taxon>
        <taxon>Nitrospira</taxon>
    </lineage>
</organism>
<proteinExistence type="predicted"/>
<keyword evidence="3" id="KW-1185">Reference proteome</keyword>
<dbReference type="EMBL" id="LN885086">
    <property type="protein sequence ID" value="CUQ67146.1"/>
    <property type="molecule type" value="Genomic_DNA"/>
</dbReference>
<dbReference type="STRING" id="1715989.NITINOP_2174"/>
<name>A0A0S4KVG3_9BACT</name>
<sequence>MWLNAPHMRQGLLKPGADIRGHPLSALSGKVQSRCRSEDL</sequence>
<feature type="region of interest" description="Disordered" evidence="1">
    <location>
        <begin position="12"/>
        <end position="40"/>
    </location>
</feature>
<dbReference type="Proteomes" id="UP000066284">
    <property type="component" value="Chromosome 1"/>
</dbReference>
<dbReference type="KEGG" id="nio:NITINOP_2174"/>
<accession>A0A0S4KVG3</accession>
<dbReference type="AlphaFoldDB" id="A0A0S4KVG3"/>